<gene>
    <name evidence="1" type="ORF">SAMN04515673_10579</name>
</gene>
<dbReference type="Proteomes" id="UP000199302">
    <property type="component" value="Unassembled WGS sequence"/>
</dbReference>
<dbReference type="RefSeq" id="WP_092079459.1">
    <property type="nucleotide sequence ID" value="NZ_FOYI01000005.1"/>
</dbReference>
<name>A0A1I6DT13_9RHOB</name>
<dbReference type="OrthoDB" id="7824597at2"/>
<sequence>MSYTPSIVGSGISAYAYMQRTQSQQVQAFANTGQIARDLQHLEENIQKIETVDELMADRQLLRVALGAFGLQDDINNSGFIRRVLESDLNDSTSFANRLSDKKYQSLARTFNFGGNAQLPTADARDTIRGTLSSLSSPQALFNEGNERLLTQALEAFGIEGDEDRTVFLQRVISSDLDDPASLANRLEDKAYLAFAKAAQGVEPRVDSAFLSAVDDDIATRLEALDSADDLLSDRGLLRATLSVYGLEDLTDNTYYLKSVLESELSDPDSFANTQNDPRLAELAAVFDFQSRESEKASVYGFAEVFGDKLNSFATADDLLADEDALTAALTVFGLENDVFLDTESNLRAVLDSDLYDDASFANTLDDKRYAALANLFSFNEIAGGEDIAEAQSALNNMVETIESRGSSIKTGDQLIKDAGFMIATMSFFDLPAGVEGAARFNKVATSDGLDPLSFVNLIDDSRYSAFHKAMDFKAESADRTYPAGFARTLSEAYITRQFEVAVGNVDTSMRIAISMERELTDIVDSVSSNDARWFSVMSSTPLRTIFESAFNFPSSFAALDLERQLEDFKERSESVFGTSDLSILLKPEYLDPLRESYLSTTTGTNISSSTGSQIASILMAGG</sequence>
<protein>
    <recommendedName>
        <fullName evidence="3">Flagellar protein</fullName>
    </recommendedName>
</protein>
<dbReference type="InterPro" id="IPR010626">
    <property type="entry name" value="DUF1217"/>
</dbReference>
<evidence type="ECO:0000313" key="1">
    <source>
        <dbReference type="EMBL" id="SFR08502.1"/>
    </source>
</evidence>
<dbReference type="EMBL" id="FOYI01000005">
    <property type="protein sequence ID" value="SFR08502.1"/>
    <property type="molecule type" value="Genomic_DNA"/>
</dbReference>
<dbReference type="InterPro" id="IPR023157">
    <property type="entry name" value="AGR-C-984p-like_sf"/>
</dbReference>
<proteinExistence type="predicted"/>
<dbReference type="STRING" id="871652.SAMN04515673_10579"/>
<dbReference type="Gene3D" id="1.10.3700.10">
    <property type="entry name" value="AGR C 984p-like"/>
    <property type="match status" value="3"/>
</dbReference>
<accession>A0A1I6DT13</accession>
<keyword evidence="2" id="KW-1185">Reference proteome</keyword>
<evidence type="ECO:0008006" key="3">
    <source>
        <dbReference type="Google" id="ProtNLM"/>
    </source>
</evidence>
<reference evidence="1 2" key="1">
    <citation type="submission" date="2016-10" db="EMBL/GenBank/DDBJ databases">
        <authorList>
            <person name="de Groot N.N."/>
        </authorList>
    </citation>
    <scope>NUCLEOTIDE SEQUENCE [LARGE SCALE GENOMIC DNA]</scope>
    <source>
        <strain evidence="2">KMM 9023,NRIC 0796,JCM 17311,KCTC 23692</strain>
    </source>
</reference>
<dbReference type="SUPFAM" id="SSF158837">
    <property type="entry name" value="AGR C 984p-like"/>
    <property type="match status" value="5"/>
</dbReference>
<evidence type="ECO:0000313" key="2">
    <source>
        <dbReference type="Proteomes" id="UP000199302"/>
    </source>
</evidence>
<organism evidence="1 2">
    <name type="scientific">Poseidonocella sedimentorum</name>
    <dbReference type="NCBI Taxonomy" id="871652"/>
    <lineage>
        <taxon>Bacteria</taxon>
        <taxon>Pseudomonadati</taxon>
        <taxon>Pseudomonadota</taxon>
        <taxon>Alphaproteobacteria</taxon>
        <taxon>Rhodobacterales</taxon>
        <taxon>Roseobacteraceae</taxon>
        <taxon>Poseidonocella</taxon>
    </lineage>
</organism>
<dbReference type="Pfam" id="PF06748">
    <property type="entry name" value="DUF1217"/>
    <property type="match status" value="5"/>
</dbReference>
<dbReference type="AlphaFoldDB" id="A0A1I6DT13"/>